<reference evidence="2" key="1">
    <citation type="submission" date="2016-10" db="EMBL/GenBank/DDBJ databases">
        <authorList>
            <person name="Varghese N."/>
            <person name="Submissions S."/>
        </authorList>
    </citation>
    <scope>NUCLEOTIDE SEQUENCE [LARGE SCALE GENOMIC DNA]</scope>
    <source>
        <strain evidence="2">CGMCC 1.9230</strain>
    </source>
</reference>
<gene>
    <name evidence="1" type="ORF">SAMN04488130_101604</name>
</gene>
<sequence length="41" mass="4856">MLIKCVFNVGTLLSNDFLVKIVKKLYLLYLYTNYIVETIKK</sequence>
<protein>
    <submittedName>
        <fullName evidence="1">Uncharacterized protein</fullName>
    </submittedName>
</protein>
<evidence type="ECO:0000313" key="1">
    <source>
        <dbReference type="EMBL" id="SEF58959.1"/>
    </source>
</evidence>
<name>A0A1H5T834_9FLAO</name>
<accession>A0A1H5T834</accession>
<evidence type="ECO:0000313" key="2">
    <source>
        <dbReference type="Proteomes" id="UP000236737"/>
    </source>
</evidence>
<organism evidence="1 2">
    <name type="scientific">Flavobacterium urumqiense</name>
    <dbReference type="NCBI Taxonomy" id="935224"/>
    <lineage>
        <taxon>Bacteria</taxon>
        <taxon>Pseudomonadati</taxon>
        <taxon>Bacteroidota</taxon>
        <taxon>Flavobacteriia</taxon>
        <taxon>Flavobacteriales</taxon>
        <taxon>Flavobacteriaceae</taxon>
        <taxon>Flavobacterium</taxon>
    </lineage>
</organism>
<keyword evidence="2" id="KW-1185">Reference proteome</keyword>
<dbReference type="EMBL" id="FNVP01000001">
    <property type="protein sequence ID" value="SEF58959.1"/>
    <property type="molecule type" value="Genomic_DNA"/>
</dbReference>
<dbReference type="Proteomes" id="UP000236737">
    <property type="component" value="Unassembled WGS sequence"/>
</dbReference>
<dbReference type="AlphaFoldDB" id="A0A1H5T834"/>
<proteinExistence type="predicted"/>